<feature type="transmembrane region" description="Helical" evidence="5">
    <location>
        <begin position="353"/>
        <end position="372"/>
    </location>
</feature>
<name>A0A135Z646_GARVA</name>
<evidence type="ECO:0000313" key="7">
    <source>
        <dbReference type="EMBL" id="KXI17112.1"/>
    </source>
</evidence>
<feature type="transmembrane region" description="Helical" evidence="5">
    <location>
        <begin position="322"/>
        <end position="341"/>
    </location>
</feature>
<keyword evidence="3 5" id="KW-1133">Transmembrane helix</keyword>
<feature type="transmembrane region" description="Helical" evidence="5">
    <location>
        <begin position="283"/>
        <end position="302"/>
    </location>
</feature>
<evidence type="ECO:0000256" key="2">
    <source>
        <dbReference type="ARBA" id="ARBA00022692"/>
    </source>
</evidence>
<feature type="transmembrane region" description="Helical" evidence="5">
    <location>
        <begin position="156"/>
        <end position="178"/>
    </location>
</feature>
<feature type="transmembrane region" description="Helical" evidence="5">
    <location>
        <begin position="378"/>
        <end position="399"/>
    </location>
</feature>
<feature type="transmembrane region" description="Helical" evidence="5">
    <location>
        <begin position="411"/>
        <end position="434"/>
    </location>
</feature>
<dbReference type="RefSeq" id="WP_075523570.1">
    <property type="nucleotide sequence ID" value="NZ_KQ961866.1"/>
</dbReference>
<feature type="transmembrane region" description="Helical" evidence="5">
    <location>
        <begin position="89"/>
        <end position="110"/>
    </location>
</feature>
<comment type="caution">
    <text evidence="7">The sequence shown here is derived from an EMBL/GenBank/DDBJ whole genome shotgun (WGS) entry which is preliminary data.</text>
</comment>
<dbReference type="InterPro" id="IPR036259">
    <property type="entry name" value="MFS_trans_sf"/>
</dbReference>
<evidence type="ECO:0000256" key="5">
    <source>
        <dbReference type="SAM" id="Phobius"/>
    </source>
</evidence>
<dbReference type="Proteomes" id="UP000070505">
    <property type="component" value="Unassembled WGS sequence"/>
</dbReference>
<dbReference type="GO" id="GO:0022857">
    <property type="term" value="F:transmembrane transporter activity"/>
    <property type="evidence" value="ECO:0007669"/>
    <property type="project" value="InterPro"/>
</dbReference>
<feature type="transmembrane region" description="Helical" evidence="5">
    <location>
        <begin position="27"/>
        <end position="50"/>
    </location>
</feature>
<keyword evidence="4 5" id="KW-0472">Membrane</keyword>
<proteinExistence type="predicted"/>
<keyword evidence="2 5" id="KW-0812">Transmembrane</keyword>
<evidence type="ECO:0000313" key="8">
    <source>
        <dbReference type="Proteomes" id="UP000070505"/>
    </source>
</evidence>
<dbReference type="PROSITE" id="PS50850">
    <property type="entry name" value="MFS"/>
    <property type="match status" value="1"/>
</dbReference>
<dbReference type="EMBL" id="LSRC01000032">
    <property type="protein sequence ID" value="KXI17112.1"/>
    <property type="molecule type" value="Genomic_DNA"/>
</dbReference>
<feature type="transmembrane region" description="Helical" evidence="5">
    <location>
        <begin position="184"/>
        <end position="202"/>
    </location>
</feature>
<dbReference type="PANTHER" id="PTHR23542">
    <property type="match status" value="1"/>
</dbReference>
<feature type="domain" description="Major facilitator superfamily (MFS) profile" evidence="6">
    <location>
        <begin position="287"/>
        <end position="473"/>
    </location>
</feature>
<evidence type="ECO:0000259" key="6">
    <source>
        <dbReference type="PROSITE" id="PS50850"/>
    </source>
</evidence>
<dbReference type="InterPro" id="IPR011701">
    <property type="entry name" value="MFS"/>
</dbReference>
<dbReference type="Pfam" id="PF07690">
    <property type="entry name" value="MFS_1"/>
    <property type="match status" value="1"/>
</dbReference>
<dbReference type="AlphaFoldDB" id="A0A135Z646"/>
<dbReference type="PATRIC" id="fig|2702.101.peg.718"/>
<dbReference type="InterPro" id="IPR020846">
    <property type="entry name" value="MFS_dom"/>
</dbReference>
<dbReference type="PANTHER" id="PTHR23542:SF1">
    <property type="entry name" value="MAJOR FACILITATOR SUPERFAMILY (MFS) PROFILE DOMAIN-CONTAINING PROTEIN"/>
    <property type="match status" value="1"/>
</dbReference>
<feature type="transmembrane region" description="Helical" evidence="5">
    <location>
        <begin position="116"/>
        <end position="135"/>
    </location>
</feature>
<feature type="transmembrane region" description="Helical" evidence="5">
    <location>
        <begin position="446"/>
        <end position="467"/>
    </location>
</feature>
<protein>
    <submittedName>
        <fullName evidence="7">Transporter, major facilitator family protein</fullName>
    </submittedName>
</protein>
<dbReference type="Gene3D" id="1.20.1250.20">
    <property type="entry name" value="MFS general substrate transporter like domains"/>
    <property type="match status" value="1"/>
</dbReference>
<gene>
    <name evidence="7" type="ORF">HMPREF3230_00735</name>
</gene>
<evidence type="ECO:0000256" key="1">
    <source>
        <dbReference type="ARBA" id="ARBA00004651"/>
    </source>
</evidence>
<reference evidence="7 8" key="1">
    <citation type="submission" date="2016-02" db="EMBL/GenBank/DDBJ databases">
        <authorList>
            <person name="Wen L."/>
            <person name="He K."/>
            <person name="Yang H."/>
        </authorList>
    </citation>
    <scope>NUCLEOTIDE SEQUENCE [LARGE SCALE GENOMIC DNA]</scope>
    <source>
        <strain evidence="7 8">CMW7778B</strain>
    </source>
</reference>
<accession>A0A135Z646</accession>
<dbReference type="SUPFAM" id="SSF103473">
    <property type="entry name" value="MFS general substrate transporter"/>
    <property type="match status" value="1"/>
</dbReference>
<evidence type="ECO:0000256" key="3">
    <source>
        <dbReference type="ARBA" id="ARBA00022989"/>
    </source>
</evidence>
<dbReference type="GO" id="GO:0005886">
    <property type="term" value="C:plasma membrane"/>
    <property type="evidence" value="ECO:0007669"/>
    <property type="project" value="UniProtKB-SubCell"/>
</dbReference>
<feature type="transmembrane region" description="Helical" evidence="5">
    <location>
        <begin position="56"/>
        <end position="77"/>
    </location>
</feature>
<comment type="subcellular location">
    <subcellularLocation>
        <location evidence="1">Cell membrane</location>
        <topology evidence="1">Multi-pass membrane protein</topology>
    </subcellularLocation>
</comment>
<organism evidence="7 8">
    <name type="scientific">Gardnerella vaginalis</name>
    <dbReference type="NCBI Taxonomy" id="2702"/>
    <lineage>
        <taxon>Bacteria</taxon>
        <taxon>Bacillati</taxon>
        <taxon>Actinomycetota</taxon>
        <taxon>Actinomycetes</taxon>
        <taxon>Bifidobacteriales</taxon>
        <taxon>Bifidobacteriaceae</taxon>
        <taxon>Gardnerella</taxon>
    </lineage>
</organism>
<evidence type="ECO:0000256" key="4">
    <source>
        <dbReference type="ARBA" id="ARBA00023136"/>
    </source>
</evidence>
<sequence length="473" mass="51366">MSSSLQKKPTAATQYARLFAHKGVKSFCISGALARLPMSMMGLGIVLAINNLYKNWTVAGAMAASYVLAQAAVTPLYAKLFDRFGQKKIGTIALSVQIIAMLGFAIAVLFHVPLTLLFALAIVMGVTQFAFGALVRTRWAYTLRSEKDDSLLNVAYALESGIDEIVFIFGPILSAWLATSVHPVSQLFIPVLASGIGGSWFFSLRNTQPTVMEVVQIESASSYDEDVREAVKDVYANPDNVRNAASIDNSSANANSKNNSLIDKLSLKQLHTSKSNRKTKNVLLYRGIIPLLVMFLIFNMSFSAFDLSVTAALKSQGLEDHIGLQLALFACGSLVGAMIFGSHKFRGSNWSHLIVFLALLTLGYILMCINLDRLLVLSIFEVLSGLCVSPIFATANLIVKATIPEYSLTEGLSWLPTASAVGSSLGSMVAGWVIDTWNIHVGMSVPWIATLVAIPFAVLGWFIVIILKRRKQK</sequence>